<dbReference type="InterPro" id="IPR026452">
    <property type="entry name" value="Surf_glycop_sig_pep"/>
</dbReference>
<feature type="non-terminal residue" evidence="2">
    <location>
        <position position="182"/>
    </location>
</feature>
<dbReference type="NCBIfam" id="TIGR04207">
    <property type="entry name" value="halo_sig_pep"/>
    <property type="match status" value="1"/>
</dbReference>
<dbReference type="AlphaFoldDB" id="M0A2M3"/>
<dbReference type="EMBL" id="AOIM01000023">
    <property type="protein sequence ID" value="ELY92107.1"/>
    <property type="molecule type" value="Genomic_DNA"/>
</dbReference>
<gene>
    <name evidence="2" type="ORF">C483_08769</name>
</gene>
<proteinExistence type="predicted"/>
<keyword evidence="3" id="KW-1185">Reference proteome</keyword>
<evidence type="ECO:0000313" key="2">
    <source>
        <dbReference type="EMBL" id="ELY92107.1"/>
    </source>
</evidence>
<sequence length="182" mass="19352">MTDTREQLTAVLLTALMVLSLVAIAGTGLAGSAAATEYSDAQSAVDADEPASIDAELEEASGTEQVYIVLDQYDGQLSDDRERAIAQLQEHAEVSQAAATEDIDALAGVDVVNTYWITNAIRAEVDTTAVDTAELATIDGAETIQLRPEYEVPEPEPSVEPAVEPDEDDYTYGLDQINASET</sequence>
<dbReference type="RefSeq" id="WP_006652965.1">
    <property type="nucleotide sequence ID" value="NZ_AOIM01000023.1"/>
</dbReference>
<dbReference type="OrthoDB" id="168998at2157"/>
<dbReference type="STRING" id="1227493.C483_08769"/>
<reference evidence="2 3" key="1">
    <citation type="journal article" date="2014" name="PLoS Genet.">
        <title>Phylogenetically driven sequencing of extremely halophilic archaea reveals strategies for static and dynamic osmo-response.</title>
        <authorList>
            <person name="Becker E.A."/>
            <person name="Seitzer P.M."/>
            <person name="Tritt A."/>
            <person name="Larsen D."/>
            <person name="Krusor M."/>
            <person name="Yao A.I."/>
            <person name="Wu D."/>
            <person name="Madern D."/>
            <person name="Eisen J.A."/>
            <person name="Darling A.E."/>
            <person name="Facciotti M.T."/>
        </authorList>
    </citation>
    <scope>NUCLEOTIDE SEQUENCE [LARGE SCALE GENOMIC DNA]</scope>
    <source>
        <strain evidence="2 3">JCM 10989</strain>
    </source>
</reference>
<organism evidence="2 3">
    <name type="scientific">Natrialba hulunbeirensis JCM 10989</name>
    <dbReference type="NCBI Taxonomy" id="1227493"/>
    <lineage>
        <taxon>Archaea</taxon>
        <taxon>Methanobacteriati</taxon>
        <taxon>Methanobacteriota</taxon>
        <taxon>Stenosarchaea group</taxon>
        <taxon>Halobacteria</taxon>
        <taxon>Halobacteriales</taxon>
        <taxon>Natrialbaceae</taxon>
        <taxon>Natrialba</taxon>
    </lineage>
</organism>
<feature type="region of interest" description="Disordered" evidence="1">
    <location>
        <begin position="148"/>
        <end position="182"/>
    </location>
</feature>
<comment type="caution">
    <text evidence="2">The sequence shown here is derived from an EMBL/GenBank/DDBJ whole genome shotgun (WGS) entry which is preliminary data.</text>
</comment>
<protein>
    <submittedName>
        <fullName evidence="2">Peptidase S8 and S53 subtilisin kexin sedolisin</fullName>
    </submittedName>
</protein>
<name>M0A2M3_9EURY</name>
<evidence type="ECO:0000313" key="3">
    <source>
        <dbReference type="Proteomes" id="UP000011519"/>
    </source>
</evidence>
<dbReference type="Proteomes" id="UP000011519">
    <property type="component" value="Unassembled WGS sequence"/>
</dbReference>
<accession>M0A2M3</accession>
<evidence type="ECO:0000256" key="1">
    <source>
        <dbReference type="SAM" id="MobiDB-lite"/>
    </source>
</evidence>